<protein>
    <submittedName>
        <fullName evidence="1">Uncharacterized protein</fullName>
    </submittedName>
</protein>
<accession>A0ACD3YD92</accession>
<evidence type="ECO:0000313" key="2">
    <source>
        <dbReference type="Proteomes" id="UP000829420"/>
    </source>
</evidence>
<name>A0ACD3YD92_9GAMM</name>
<gene>
    <name evidence="1" type="ORF">MNY70_18270</name>
</gene>
<sequence>MSFGLGIFENGKNIATYFDKYVIDVVDMKGSGKKIYNPPDGTKITLVSLYGIHDATRVKIEKNILSWNLRHYFAVYCVILEKL</sequence>
<proteinExistence type="predicted"/>
<dbReference type="Proteomes" id="UP000829420">
    <property type="component" value="Plasmid pW1-b"/>
</dbReference>
<geneLocation type="plasmid" evidence="1 2">
    <name>pW1-b</name>
</geneLocation>
<organism evidence="1 2">
    <name type="scientific">Moellerella wisconsensis</name>
    <dbReference type="NCBI Taxonomy" id="158849"/>
    <lineage>
        <taxon>Bacteria</taxon>
        <taxon>Pseudomonadati</taxon>
        <taxon>Pseudomonadota</taxon>
        <taxon>Gammaproteobacteria</taxon>
        <taxon>Enterobacterales</taxon>
        <taxon>Morganellaceae</taxon>
        <taxon>Moellerella</taxon>
    </lineage>
</organism>
<keyword evidence="1" id="KW-0614">Plasmid</keyword>
<keyword evidence="2" id="KW-1185">Reference proteome</keyword>
<reference evidence="1" key="1">
    <citation type="submission" date="2022-03" db="EMBL/GenBank/DDBJ databases">
        <title>ESBL-producing Moellerella wisconsensis and Escherichia marmotae isolated from wild game meat.</title>
        <authorList>
            <person name="Biggel M."/>
        </authorList>
    </citation>
    <scope>NUCLEOTIDE SEQUENCE</scope>
    <source>
        <strain evidence="1">W1</strain>
    </source>
</reference>
<dbReference type="EMBL" id="CP093257">
    <property type="protein sequence ID" value="UNH41018.1"/>
    <property type="molecule type" value="Genomic_DNA"/>
</dbReference>
<evidence type="ECO:0000313" key="1">
    <source>
        <dbReference type="EMBL" id="UNH41018.1"/>
    </source>
</evidence>